<accession>A0A1N6D8X0</accession>
<dbReference type="SMART" id="SM00710">
    <property type="entry name" value="PbH1"/>
    <property type="match status" value="6"/>
</dbReference>
<protein>
    <submittedName>
        <fullName evidence="2">Right handed beta helix region</fullName>
    </submittedName>
</protein>
<dbReference type="SUPFAM" id="SSF51126">
    <property type="entry name" value="Pectin lyase-like"/>
    <property type="match status" value="1"/>
</dbReference>
<dbReference type="InterPro" id="IPR011050">
    <property type="entry name" value="Pectin_lyase_fold/virulence"/>
</dbReference>
<sequence length="461" mass="49570">MLLLAITLTLTFTNCSKTSSIEEVRNETGTPEKPPPPVDPNAKQYTLVPDKEGRLVIDNKDGLYQPGDILNLKGTFYAVIFYNLSGSASKPIVVRNAPGTVVKIGNPAWDGGSWSTALSFVNSHYVKVGGSTADEFVINGSTKASRNAYFNLSLSEHSDNFDIGFITIINGGTGIWAKTDPVKNDASTHYPNSYMENLAIHDVSITGTYNEAMYIGHTATYWNLSTNQSVYELAPGQVPGGDLVQPIKWRKVKIYNNKVKDIGADGIQTAAIDQLEVSNNDVTNWGLQHNPSHSGGLLIGGRVTASNVHDNVVHDGWGDLCQFFGSGETGAQHTITNNLFRDNTANDGVTFRGTDDAVIKFTNNTVARPFGVALRINGLLGQKAKQLISANAFIQPRTGGGVVDDRAYIYTENGGQVTEGTGTNINTKFPTIAAAGVDVNNYFQPLPGSALLSTGFRLKAF</sequence>
<name>A0A1N6D8X0_9BACT</name>
<dbReference type="EMBL" id="FSRA01000001">
    <property type="protein sequence ID" value="SIN67271.1"/>
    <property type="molecule type" value="Genomic_DNA"/>
</dbReference>
<evidence type="ECO:0000313" key="3">
    <source>
        <dbReference type="Proteomes" id="UP000185003"/>
    </source>
</evidence>
<keyword evidence="3" id="KW-1185">Reference proteome</keyword>
<dbReference type="Proteomes" id="UP000185003">
    <property type="component" value="Unassembled WGS sequence"/>
</dbReference>
<dbReference type="RefSeq" id="WP_234979594.1">
    <property type="nucleotide sequence ID" value="NZ_FSRA01000001.1"/>
</dbReference>
<organism evidence="2 3">
    <name type="scientific">Chitinophaga niabensis</name>
    <dbReference type="NCBI Taxonomy" id="536979"/>
    <lineage>
        <taxon>Bacteria</taxon>
        <taxon>Pseudomonadati</taxon>
        <taxon>Bacteroidota</taxon>
        <taxon>Chitinophagia</taxon>
        <taxon>Chitinophagales</taxon>
        <taxon>Chitinophagaceae</taxon>
        <taxon>Chitinophaga</taxon>
    </lineage>
</organism>
<evidence type="ECO:0000313" key="2">
    <source>
        <dbReference type="EMBL" id="SIN67271.1"/>
    </source>
</evidence>
<dbReference type="STRING" id="536979.SAMN04488055_0479"/>
<proteinExistence type="predicted"/>
<dbReference type="AlphaFoldDB" id="A0A1N6D8X0"/>
<feature type="region of interest" description="Disordered" evidence="1">
    <location>
        <begin position="20"/>
        <end position="41"/>
    </location>
</feature>
<dbReference type="InterPro" id="IPR006626">
    <property type="entry name" value="PbH1"/>
</dbReference>
<reference evidence="2 3" key="1">
    <citation type="submission" date="2016-11" db="EMBL/GenBank/DDBJ databases">
        <authorList>
            <person name="Jaros S."/>
            <person name="Januszkiewicz K."/>
            <person name="Wedrychowicz H."/>
        </authorList>
    </citation>
    <scope>NUCLEOTIDE SEQUENCE [LARGE SCALE GENOMIC DNA]</scope>
    <source>
        <strain evidence="2 3">DSM 24787</strain>
    </source>
</reference>
<gene>
    <name evidence="2" type="ORF">SAMN04488055_0479</name>
</gene>
<evidence type="ECO:0000256" key="1">
    <source>
        <dbReference type="SAM" id="MobiDB-lite"/>
    </source>
</evidence>